<organism evidence="2 3">
    <name type="scientific">Rubroshorea leprosula</name>
    <dbReference type="NCBI Taxonomy" id="152421"/>
    <lineage>
        <taxon>Eukaryota</taxon>
        <taxon>Viridiplantae</taxon>
        <taxon>Streptophyta</taxon>
        <taxon>Embryophyta</taxon>
        <taxon>Tracheophyta</taxon>
        <taxon>Spermatophyta</taxon>
        <taxon>Magnoliopsida</taxon>
        <taxon>eudicotyledons</taxon>
        <taxon>Gunneridae</taxon>
        <taxon>Pentapetalae</taxon>
        <taxon>rosids</taxon>
        <taxon>malvids</taxon>
        <taxon>Malvales</taxon>
        <taxon>Dipterocarpaceae</taxon>
        <taxon>Rubroshorea</taxon>
    </lineage>
</organism>
<dbReference type="EMBL" id="BPVZ01000011">
    <property type="protein sequence ID" value="GKU97296.1"/>
    <property type="molecule type" value="Genomic_DNA"/>
</dbReference>
<name>A0AAV5II29_9ROSI</name>
<gene>
    <name evidence="2" type="ORF">SLEP1_g10461</name>
</gene>
<comment type="caution">
    <text evidence="2">The sequence shown here is derived from an EMBL/GenBank/DDBJ whole genome shotgun (WGS) entry which is preliminary data.</text>
</comment>
<keyword evidence="1" id="KW-0732">Signal</keyword>
<protein>
    <recommendedName>
        <fullName evidence="4">Secreted peptide</fullName>
    </recommendedName>
</protein>
<sequence length="86" mass="9325">MTGIVVLLIILIIANHVLNGGCSRPLEGGKLGRVMAQRSRKQKVLARLLDHVIAPTYPAPVVAITVSPLVKFIRDACFLCLFVLCC</sequence>
<keyword evidence="3" id="KW-1185">Reference proteome</keyword>
<dbReference type="AlphaFoldDB" id="A0AAV5II29"/>
<evidence type="ECO:0000313" key="2">
    <source>
        <dbReference type="EMBL" id="GKU97296.1"/>
    </source>
</evidence>
<evidence type="ECO:0008006" key="4">
    <source>
        <dbReference type="Google" id="ProtNLM"/>
    </source>
</evidence>
<feature type="chain" id="PRO_5043708454" description="Secreted peptide" evidence="1">
    <location>
        <begin position="24"/>
        <end position="86"/>
    </location>
</feature>
<evidence type="ECO:0000256" key="1">
    <source>
        <dbReference type="SAM" id="SignalP"/>
    </source>
</evidence>
<reference evidence="2 3" key="1">
    <citation type="journal article" date="2021" name="Commun. Biol.">
        <title>The genome of Shorea leprosula (Dipterocarpaceae) highlights the ecological relevance of drought in aseasonal tropical rainforests.</title>
        <authorList>
            <person name="Ng K.K.S."/>
            <person name="Kobayashi M.J."/>
            <person name="Fawcett J.A."/>
            <person name="Hatakeyama M."/>
            <person name="Paape T."/>
            <person name="Ng C.H."/>
            <person name="Ang C.C."/>
            <person name="Tnah L.H."/>
            <person name="Lee C.T."/>
            <person name="Nishiyama T."/>
            <person name="Sese J."/>
            <person name="O'Brien M.J."/>
            <person name="Copetti D."/>
            <person name="Mohd Noor M.I."/>
            <person name="Ong R.C."/>
            <person name="Putra M."/>
            <person name="Sireger I.Z."/>
            <person name="Indrioko S."/>
            <person name="Kosugi Y."/>
            <person name="Izuno A."/>
            <person name="Isagi Y."/>
            <person name="Lee S.L."/>
            <person name="Shimizu K.K."/>
        </authorList>
    </citation>
    <scope>NUCLEOTIDE SEQUENCE [LARGE SCALE GENOMIC DNA]</scope>
    <source>
        <strain evidence="2">214</strain>
    </source>
</reference>
<proteinExistence type="predicted"/>
<evidence type="ECO:0000313" key="3">
    <source>
        <dbReference type="Proteomes" id="UP001054252"/>
    </source>
</evidence>
<accession>A0AAV5II29</accession>
<dbReference type="Proteomes" id="UP001054252">
    <property type="component" value="Unassembled WGS sequence"/>
</dbReference>
<feature type="signal peptide" evidence="1">
    <location>
        <begin position="1"/>
        <end position="23"/>
    </location>
</feature>